<dbReference type="EMBL" id="JBDFQZ010000007">
    <property type="protein sequence ID" value="KAK9705547.1"/>
    <property type="molecule type" value="Genomic_DNA"/>
</dbReference>
<evidence type="ECO:0000256" key="3">
    <source>
        <dbReference type="ARBA" id="ARBA00023295"/>
    </source>
</evidence>
<proteinExistence type="inferred from homology"/>
<keyword evidence="5" id="KW-0732">Signal</keyword>
<evidence type="ECO:0000313" key="6">
    <source>
        <dbReference type="EMBL" id="KAK9705547.1"/>
    </source>
</evidence>
<comment type="similarity">
    <text evidence="1 4">Belongs to the glycosyl hydrolase 17 family.</text>
</comment>
<comment type="caution">
    <text evidence="6">The sequence shown here is derived from an EMBL/GenBank/DDBJ whole genome shotgun (WGS) entry which is preliminary data.</text>
</comment>
<evidence type="ECO:0008006" key="8">
    <source>
        <dbReference type="Google" id="ProtNLM"/>
    </source>
</evidence>
<accession>A0AAW1JN31</accession>
<keyword evidence="7" id="KW-1185">Reference proteome</keyword>
<dbReference type="InterPro" id="IPR044965">
    <property type="entry name" value="Glyco_hydro_17_plant"/>
</dbReference>
<keyword evidence="3" id="KW-0326">Glycosidase</keyword>
<sequence length="257" mass="28369">MATCSLILLCFLATSYTNVLGDDNQEFGVCYGFNGNNLPSPRSGIALVLGVKNEDIPTLASSQQAAEQWFNTYVQPYVNDVTIRLIAVGNEVVPGQYSDGIVPAMQNLQNVIHNHGIGNLAPLLVNLYPYFAYASDPAHVRLDYAQFTASQPVVQDGNLAYMSLFKAMFDCFVWAMEKIGVSDVDLVVQLTTVHLARTYNKNFLDHLLNHAGSPKRPLVYIEGFVFSVVDENLKSAGVEQAFGMFQPNLQPNYNIFS</sequence>
<dbReference type="InterPro" id="IPR017853">
    <property type="entry name" value="GH"/>
</dbReference>
<evidence type="ECO:0000313" key="7">
    <source>
        <dbReference type="Proteomes" id="UP001443914"/>
    </source>
</evidence>
<feature type="chain" id="PRO_5043407716" description="Glucan endo-1,3-beta-D-glucosidase" evidence="5">
    <location>
        <begin position="22"/>
        <end position="257"/>
    </location>
</feature>
<gene>
    <name evidence="6" type="ORF">RND81_07G065400</name>
</gene>
<dbReference type="SUPFAM" id="SSF51445">
    <property type="entry name" value="(Trans)glycosidases"/>
    <property type="match status" value="1"/>
</dbReference>
<feature type="signal peptide" evidence="5">
    <location>
        <begin position="1"/>
        <end position="21"/>
    </location>
</feature>
<evidence type="ECO:0000256" key="2">
    <source>
        <dbReference type="ARBA" id="ARBA00022801"/>
    </source>
</evidence>
<organism evidence="6 7">
    <name type="scientific">Saponaria officinalis</name>
    <name type="common">Common soapwort</name>
    <name type="synonym">Lychnis saponaria</name>
    <dbReference type="NCBI Taxonomy" id="3572"/>
    <lineage>
        <taxon>Eukaryota</taxon>
        <taxon>Viridiplantae</taxon>
        <taxon>Streptophyta</taxon>
        <taxon>Embryophyta</taxon>
        <taxon>Tracheophyta</taxon>
        <taxon>Spermatophyta</taxon>
        <taxon>Magnoliopsida</taxon>
        <taxon>eudicotyledons</taxon>
        <taxon>Gunneridae</taxon>
        <taxon>Pentapetalae</taxon>
        <taxon>Caryophyllales</taxon>
        <taxon>Caryophyllaceae</taxon>
        <taxon>Caryophylleae</taxon>
        <taxon>Saponaria</taxon>
    </lineage>
</organism>
<dbReference type="PANTHER" id="PTHR32227">
    <property type="entry name" value="GLUCAN ENDO-1,3-BETA-GLUCOSIDASE BG1-RELATED-RELATED"/>
    <property type="match status" value="1"/>
</dbReference>
<dbReference type="Gene3D" id="3.20.20.80">
    <property type="entry name" value="Glycosidases"/>
    <property type="match status" value="2"/>
</dbReference>
<dbReference type="Proteomes" id="UP001443914">
    <property type="component" value="Unassembled WGS sequence"/>
</dbReference>
<evidence type="ECO:0000256" key="1">
    <source>
        <dbReference type="ARBA" id="ARBA00008773"/>
    </source>
</evidence>
<dbReference type="Pfam" id="PF00332">
    <property type="entry name" value="Glyco_hydro_17"/>
    <property type="match status" value="2"/>
</dbReference>
<reference evidence="6" key="1">
    <citation type="submission" date="2024-03" db="EMBL/GenBank/DDBJ databases">
        <title>WGS assembly of Saponaria officinalis var. Norfolk2.</title>
        <authorList>
            <person name="Jenkins J."/>
            <person name="Shu S."/>
            <person name="Grimwood J."/>
            <person name="Barry K."/>
            <person name="Goodstein D."/>
            <person name="Schmutz J."/>
            <person name="Leebens-Mack J."/>
            <person name="Osbourn A."/>
        </authorList>
    </citation>
    <scope>NUCLEOTIDE SEQUENCE [LARGE SCALE GENOMIC DNA]</scope>
    <source>
        <strain evidence="6">JIC</strain>
    </source>
</reference>
<name>A0AAW1JN31_SAPOF</name>
<dbReference type="GO" id="GO:0004553">
    <property type="term" value="F:hydrolase activity, hydrolyzing O-glycosyl compounds"/>
    <property type="evidence" value="ECO:0007669"/>
    <property type="project" value="InterPro"/>
</dbReference>
<keyword evidence="2" id="KW-0378">Hydrolase</keyword>
<dbReference type="InterPro" id="IPR000490">
    <property type="entry name" value="Glyco_hydro_17"/>
</dbReference>
<dbReference type="AlphaFoldDB" id="A0AAW1JN31"/>
<evidence type="ECO:0000256" key="5">
    <source>
        <dbReference type="SAM" id="SignalP"/>
    </source>
</evidence>
<protein>
    <recommendedName>
        <fullName evidence="8">Glucan endo-1,3-beta-D-glucosidase</fullName>
    </recommendedName>
</protein>
<dbReference type="GO" id="GO:0005975">
    <property type="term" value="P:carbohydrate metabolic process"/>
    <property type="evidence" value="ECO:0007669"/>
    <property type="project" value="InterPro"/>
</dbReference>
<evidence type="ECO:0000256" key="4">
    <source>
        <dbReference type="RuleBase" id="RU004335"/>
    </source>
</evidence>